<dbReference type="Proteomes" id="UP000193689">
    <property type="component" value="Unassembled WGS sequence"/>
</dbReference>
<dbReference type="AlphaFoldDB" id="A0A1Y2EDG1"/>
<protein>
    <submittedName>
        <fullName evidence="1">Uncharacterized protein</fullName>
    </submittedName>
</protein>
<comment type="caution">
    <text evidence="1">The sequence shown here is derived from an EMBL/GenBank/DDBJ whole genome shotgun (WGS) entry which is preliminary data.</text>
</comment>
<proteinExistence type="predicted"/>
<reference evidence="1 2" key="1">
    <citation type="submission" date="2016-07" db="EMBL/GenBank/DDBJ databases">
        <title>Pervasive Adenine N6-methylation of Active Genes in Fungi.</title>
        <authorList>
            <consortium name="DOE Joint Genome Institute"/>
            <person name="Mondo S.J."/>
            <person name="Dannebaum R.O."/>
            <person name="Kuo R.C."/>
            <person name="Labutti K."/>
            <person name="Haridas S."/>
            <person name="Kuo A."/>
            <person name="Salamov A."/>
            <person name="Ahrendt S.R."/>
            <person name="Lipzen A."/>
            <person name="Sullivan W."/>
            <person name="Andreopoulos W.B."/>
            <person name="Clum A."/>
            <person name="Lindquist E."/>
            <person name="Daum C."/>
            <person name="Ramamoorthy G.K."/>
            <person name="Gryganskyi A."/>
            <person name="Culley D."/>
            <person name="Magnuson J.K."/>
            <person name="James T.Y."/>
            <person name="O'Malley M.A."/>
            <person name="Stajich J.E."/>
            <person name="Spatafora J.W."/>
            <person name="Visel A."/>
            <person name="Grigoriev I.V."/>
        </authorList>
    </citation>
    <scope>NUCLEOTIDE SEQUENCE [LARGE SCALE GENOMIC DNA]</scope>
    <source>
        <strain evidence="1 2">CBS 129021</strain>
    </source>
</reference>
<keyword evidence="2" id="KW-1185">Reference proteome</keyword>
<gene>
    <name evidence="1" type="ORF">BCR38DRAFT_419629</name>
</gene>
<dbReference type="GeneID" id="63775540"/>
<evidence type="ECO:0000313" key="2">
    <source>
        <dbReference type="Proteomes" id="UP000193689"/>
    </source>
</evidence>
<accession>A0A1Y2EDG1</accession>
<sequence>SAILAWQSSFIALIYLIYSYRVTPMGSRINHPQRWCHSSSSLYRMMPSLPRCWLPIPLPLPRWQRRLGGGGPRSGSIGWGTRENIFDIREVGNSIIIALYDSRLRKATIRGDELGVLSTRTSYSGAVSEGALEFVFKPL</sequence>
<dbReference type="InParanoid" id="A0A1Y2EDG1"/>
<evidence type="ECO:0000313" key="1">
    <source>
        <dbReference type="EMBL" id="ORY69623.1"/>
    </source>
</evidence>
<name>A0A1Y2EDG1_9PEZI</name>
<organism evidence="1 2">
    <name type="scientific">Pseudomassariella vexata</name>
    <dbReference type="NCBI Taxonomy" id="1141098"/>
    <lineage>
        <taxon>Eukaryota</taxon>
        <taxon>Fungi</taxon>
        <taxon>Dikarya</taxon>
        <taxon>Ascomycota</taxon>
        <taxon>Pezizomycotina</taxon>
        <taxon>Sordariomycetes</taxon>
        <taxon>Xylariomycetidae</taxon>
        <taxon>Amphisphaeriales</taxon>
        <taxon>Pseudomassariaceae</taxon>
        <taxon>Pseudomassariella</taxon>
    </lineage>
</organism>
<dbReference type="EMBL" id="MCFJ01000002">
    <property type="protein sequence ID" value="ORY69623.1"/>
    <property type="molecule type" value="Genomic_DNA"/>
</dbReference>
<dbReference type="RefSeq" id="XP_040719573.1">
    <property type="nucleotide sequence ID" value="XM_040859328.1"/>
</dbReference>
<feature type="non-terminal residue" evidence="1">
    <location>
        <position position="1"/>
    </location>
</feature>